<dbReference type="AlphaFoldDB" id="A0A0C3LHH7"/>
<dbReference type="Proteomes" id="UP000054248">
    <property type="component" value="Unassembled WGS sequence"/>
</dbReference>
<organism evidence="1 2">
    <name type="scientific">Tulasnella calospora MUT 4182</name>
    <dbReference type="NCBI Taxonomy" id="1051891"/>
    <lineage>
        <taxon>Eukaryota</taxon>
        <taxon>Fungi</taxon>
        <taxon>Dikarya</taxon>
        <taxon>Basidiomycota</taxon>
        <taxon>Agaricomycotina</taxon>
        <taxon>Agaricomycetes</taxon>
        <taxon>Cantharellales</taxon>
        <taxon>Tulasnellaceae</taxon>
        <taxon>Tulasnella</taxon>
    </lineage>
</organism>
<dbReference type="EMBL" id="KN822948">
    <property type="protein sequence ID" value="KIO33413.1"/>
    <property type="molecule type" value="Genomic_DNA"/>
</dbReference>
<evidence type="ECO:0008006" key="3">
    <source>
        <dbReference type="Google" id="ProtNLM"/>
    </source>
</evidence>
<evidence type="ECO:0000313" key="1">
    <source>
        <dbReference type="EMBL" id="KIO33413.1"/>
    </source>
</evidence>
<reference evidence="1 2" key="1">
    <citation type="submission" date="2014-04" db="EMBL/GenBank/DDBJ databases">
        <authorList>
            <consortium name="DOE Joint Genome Institute"/>
            <person name="Kuo A."/>
            <person name="Girlanda M."/>
            <person name="Perotto S."/>
            <person name="Kohler A."/>
            <person name="Nagy L.G."/>
            <person name="Floudas D."/>
            <person name="Copeland A."/>
            <person name="Barry K.W."/>
            <person name="Cichocki N."/>
            <person name="Veneault-Fourrey C."/>
            <person name="LaButti K."/>
            <person name="Lindquist E.A."/>
            <person name="Lipzen A."/>
            <person name="Lundell T."/>
            <person name="Morin E."/>
            <person name="Murat C."/>
            <person name="Sun H."/>
            <person name="Tunlid A."/>
            <person name="Henrissat B."/>
            <person name="Grigoriev I.V."/>
            <person name="Hibbett D.S."/>
            <person name="Martin F."/>
            <person name="Nordberg H.P."/>
            <person name="Cantor M.N."/>
            <person name="Hua S.X."/>
        </authorList>
    </citation>
    <scope>NUCLEOTIDE SEQUENCE [LARGE SCALE GENOMIC DNA]</scope>
    <source>
        <strain evidence="1 2">MUT 4182</strain>
    </source>
</reference>
<dbReference type="HOGENOM" id="CLU_837276_0_0_1"/>
<proteinExistence type="predicted"/>
<sequence>MRRPSTSWSASSPLLTGGSLSISPDADHDQVLGLQFQGLETLGAHTAAFPSIYIQSLHAPKLRHVDLWGFSVDWGRLSDLRVLMITGPTFRSEIDEVYLLLRACPGLEIFQIQGGVTPPTINSMSNLPSAPVFLPHLEYLLSFMVPVAPSILTKPPGIPGSSPSSDFLGPTPSNSTTTVIKHDSVSARFDGLVSNNIKAIHFGGARAREDLIVLNPILQQQFPNIKELVVTLSSTEGKPDAYLVIEALVLRLPLWGGVKWLFPGLTTLHLKACREPICDGVLAVVLARQNEGLEAIQRVSIENGRIRRDIVAELKARLQGFLMAGMRPGLEN</sequence>
<evidence type="ECO:0000313" key="2">
    <source>
        <dbReference type="Proteomes" id="UP000054248"/>
    </source>
</evidence>
<gene>
    <name evidence="1" type="ORF">M407DRAFT_17679</name>
</gene>
<keyword evidence="2" id="KW-1185">Reference proteome</keyword>
<name>A0A0C3LHH7_9AGAM</name>
<reference evidence="2" key="2">
    <citation type="submission" date="2015-01" db="EMBL/GenBank/DDBJ databases">
        <title>Evolutionary Origins and Diversification of the Mycorrhizal Mutualists.</title>
        <authorList>
            <consortium name="DOE Joint Genome Institute"/>
            <consortium name="Mycorrhizal Genomics Consortium"/>
            <person name="Kohler A."/>
            <person name="Kuo A."/>
            <person name="Nagy L.G."/>
            <person name="Floudas D."/>
            <person name="Copeland A."/>
            <person name="Barry K.W."/>
            <person name="Cichocki N."/>
            <person name="Veneault-Fourrey C."/>
            <person name="LaButti K."/>
            <person name="Lindquist E.A."/>
            <person name="Lipzen A."/>
            <person name="Lundell T."/>
            <person name="Morin E."/>
            <person name="Murat C."/>
            <person name="Riley R."/>
            <person name="Ohm R."/>
            <person name="Sun H."/>
            <person name="Tunlid A."/>
            <person name="Henrissat B."/>
            <person name="Grigoriev I.V."/>
            <person name="Hibbett D.S."/>
            <person name="Martin F."/>
        </authorList>
    </citation>
    <scope>NUCLEOTIDE SEQUENCE [LARGE SCALE GENOMIC DNA]</scope>
    <source>
        <strain evidence="2">MUT 4182</strain>
    </source>
</reference>
<protein>
    <recommendedName>
        <fullName evidence="3">F-box domain-containing protein</fullName>
    </recommendedName>
</protein>
<accession>A0A0C3LHH7</accession>